<dbReference type="PANTHER" id="PTHR22904:SF523">
    <property type="entry name" value="STRESS-INDUCED-PHOSPHOPROTEIN 1"/>
    <property type="match status" value="1"/>
</dbReference>
<dbReference type="EMBL" id="JARQWQ010000058">
    <property type="protein sequence ID" value="KAK2556012.1"/>
    <property type="molecule type" value="Genomic_DNA"/>
</dbReference>
<dbReference type="GO" id="GO:0045202">
    <property type="term" value="C:synapse"/>
    <property type="evidence" value="ECO:0007669"/>
    <property type="project" value="GOC"/>
</dbReference>
<feature type="domain" description="Rapsyn myristoylation/linker region N-terminal" evidence="4">
    <location>
        <begin position="378"/>
        <end position="440"/>
    </location>
</feature>
<gene>
    <name evidence="5" type="ORF">P5673_022005</name>
</gene>
<evidence type="ECO:0000313" key="6">
    <source>
        <dbReference type="Proteomes" id="UP001249851"/>
    </source>
</evidence>
<dbReference type="Pfam" id="PF13181">
    <property type="entry name" value="TPR_8"/>
    <property type="match status" value="1"/>
</dbReference>
<feature type="repeat" description="TPR" evidence="3">
    <location>
        <begin position="526"/>
        <end position="559"/>
    </location>
</feature>
<dbReference type="GO" id="GO:0043495">
    <property type="term" value="F:protein-membrane adaptor activity"/>
    <property type="evidence" value="ECO:0007669"/>
    <property type="project" value="InterPro"/>
</dbReference>
<dbReference type="InterPro" id="IPR011990">
    <property type="entry name" value="TPR-like_helical_dom_sf"/>
</dbReference>
<protein>
    <submittedName>
        <fullName evidence="5">Small glutamine-rich tetratricopeptide repeat-containing protein alpha</fullName>
    </submittedName>
</protein>
<dbReference type="InterPro" id="IPR019734">
    <property type="entry name" value="TPR_rpt"/>
</dbReference>
<comment type="caution">
    <text evidence="5">The sequence shown here is derived from an EMBL/GenBank/DDBJ whole genome shotgun (WGS) entry which is preliminary data.</text>
</comment>
<dbReference type="Proteomes" id="UP001249851">
    <property type="component" value="Unassembled WGS sequence"/>
</dbReference>
<dbReference type="Pfam" id="PF10579">
    <property type="entry name" value="Rapsyn_N"/>
    <property type="match status" value="1"/>
</dbReference>
<evidence type="ECO:0000313" key="5">
    <source>
        <dbReference type="EMBL" id="KAK2556012.1"/>
    </source>
</evidence>
<dbReference type="AlphaFoldDB" id="A0AAD9Q755"/>
<dbReference type="PANTHER" id="PTHR22904">
    <property type="entry name" value="TPR REPEAT CONTAINING PROTEIN"/>
    <property type="match status" value="1"/>
</dbReference>
<evidence type="ECO:0000259" key="4">
    <source>
        <dbReference type="Pfam" id="PF10579"/>
    </source>
</evidence>
<evidence type="ECO:0000256" key="1">
    <source>
        <dbReference type="ARBA" id="ARBA00022737"/>
    </source>
</evidence>
<dbReference type="Gene3D" id="1.25.40.10">
    <property type="entry name" value="Tetratricopeptide repeat domain"/>
    <property type="match status" value="3"/>
</dbReference>
<organism evidence="5 6">
    <name type="scientific">Acropora cervicornis</name>
    <name type="common">Staghorn coral</name>
    <dbReference type="NCBI Taxonomy" id="6130"/>
    <lineage>
        <taxon>Eukaryota</taxon>
        <taxon>Metazoa</taxon>
        <taxon>Cnidaria</taxon>
        <taxon>Anthozoa</taxon>
        <taxon>Hexacorallia</taxon>
        <taxon>Scleractinia</taxon>
        <taxon>Astrocoeniina</taxon>
        <taxon>Acroporidae</taxon>
        <taxon>Acropora</taxon>
    </lineage>
</organism>
<name>A0AAD9Q755_ACRCE</name>
<keyword evidence="2 3" id="KW-0802">TPR repeat</keyword>
<accession>A0AAD9Q755</accession>
<reference evidence="5" key="1">
    <citation type="journal article" date="2023" name="G3 (Bethesda)">
        <title>Whole genome assembly and annotation of the endangered Caribbean coral Acropora cervicornis.</title>
        <authorList>
            <person name="Selwyn J.D."/>
            <person name="Vollmer S.V."/>
        </authorList>
    </citation>
    <scope>NUCLEOTIDE SEQUENCE</scope>
    <source>
        <strain evidence="5">K2</strain>
    </source>
</reference>
<dbReference type="GO" id="GO:0007268">
    <property type="term" value="P:chemical synaptic transmission"/>
    <property type="evidence" value="ECO:0007669"/>
    <property type="project" value="InterPro"/>
</dbReference>
<reference evidence="5" key="2">
    <citation type="journal article" date="2023" name="Science">
        <title>Genomic signatures of disease resistance in endangered staghorn corals.</title>
        <authorList>
            <person name="Vollmer S.V."/>
            <person name="Selwyn J.D."/>
            <person name="Despard B.A."/>
            <person name="Roesel C.L."/>
        </authorList>
    </citation>
    <scope>NUCLEOTIDE SEQUENCE</scope>
    <source>
        <strain evidence="5">K2</strain>
    </source>
</reference>
<dbReference type="GO" id="GO:0033130">
    <property type="term" value="F:acetylcholine receptor binding"/>
    <property type="evidence" value="ECO:0007669"/>
    <property type="project" value="InterPro"/>
</dbReference>
<sequence>MFSCVAINWQSCVMNMLCFNVSRTKRDNSKKVTEISVLNYDETEVTSHVLVLLLAHKHNLCDEVWMFSGTSRKKRFIPVHRIEIPEETRNSLLAFHAITGCDTTSQFCGIGKGSAWKALDSQTSNLLTSIGETSPPTQAQSLMLKPSYASCITKDALHLHIRRAYYQSMIWKRAQEACPSIPRPEDENGWYLNDEGILKPMLMTQEAKLIHFMDPFELVRQGLVAVEAGLLEDAALLFTTGLRYLQVTPTGQTRFASKLLKDRADCHWGLGRTKEACADVKKALELSPGMKARGMINRRNGCQEASMLWNRKTFQFLFSVFPLPWFIAQPKMPQYGPLHMPGGQRQNTEWERLQRHKQTLQVLERQILPLPRFLSRWRNKEQGIQLYQAKSLRKAIVSFGLAKEFTSVSMPETHAQIQSYLASCHFDLGKYKQALEAGKEAYKIRPGRSQDEAKRWKERGKQLFKENRFNLLVDCYSLAICYAPTSDRELLAQLLCNRSLAHIKNNAFTLALPDAERCVKIQPKWSKTHYRLGSSLTGMQRHDDAMVSFASALELADSDQEKYDTLLQILAIGSELEGETMIIGGELCPRHIIQRAVDETVAKEN</sequence>
<feature type="repeat" description="TPR" evidence="3">
    <location>
        <begin position="415"/>
        <end position="448"/>
    </location>
</feature>
<dbReference type="SMART" id="SM00028">
    <property type="entry name" value="TPR"/>
    <property type="match status" value="5"/>
</dbReference>
<dbReference type="SUPFAM" id="SSF48452">
    <property type="entry name" value="TPR-like"/>
    <property type="match status" value="3"/>
</dbReference>
<evidence type="ECO:0000256" key="3">
    <source>
        <dbReference type="PROSITE-ProRule" id="PRU00339"/>
    </source>
</evidence>
<dbReference type="InterPro" id="IPR019568">
    <property type="entry name" value="Rapsyn_myristoylation/link_N"/>
</dbReference>
<proteinExistence type="predicted"/>
<evidence type="ECO:0000256" key="2">
    <source>
        <dbReference type="ARBA" id="ARBA00022803"/>
    </source>
</evidence>
<dbReference type="PROSITE" id="PS50005">
    <property type="entry name" value="TPR"/>
    <property type="match status" value="2"/>
</dbReference>
<keyword evidence="6" id="KW-1185">Reference proteome</keyword>
<dbReference type="GO" id="GO:0051879">
    <property type="term" value="F:Hsp90 protein binding"/>
    <property type="evidence" value="ECO:0007669"/>
    <property type="project" value="TreeGrafter"/>
</dbReference>
<keyword evidence="1" id="KW-0677">Repeat</keyword>